<sequence>MSTGINTDAGEKLRAYADRMERLMEEIDGLKDDLKDLKGQAKNDGFNVQALTRLIMIRRDKRRFEVEAELLNDLLLYAHATGIPLDVISPSVESGEEVVRSSKVDPAAESAPFD</sequence>
<protein>
    <submittedName>
        <fullName evidence="3">DUF2312 domain-containing protein</fullName>
    </submittedName>
</protein>
<feature type="domain" description="GapR-like DNA-binding" evidence="2">
    <location>
        <begin position="10"/>
        <end position="80"/>
    </location>
</feature>
<dbReference type="KEGG" id="dvn:HQ394_14675"/>
<dbReference type="AlphaFoldDB" id="A0A7H1N3R5"/>
<feature type="coiled-coil region" evidence="1">
    <location>
        <begin position="6"/>
        <end position="40"/>
    </location>
</feature>
<evidence type="ECO:0000259" key="2">
    <source>
        <dbReference type="Pfam" id="PF10073"/>
    </source>
</evidence>
<keyword evidence="1" id="KW-0175">Coiled coil</keyword>
<name>A0A7H1N3R5_9PROT</name>
<keyword evidence="4" id="KW-1185">Reference proteome</keyword>
<dbReference type="GO" id="GO:0003677">
    <property type="term" value="F:DNA binding"/>
    <property type="evidence" value="ECO:0007669"/>
    <property type="project" value="InterPro"/>
</dbReference>
<dbReference type="RefSeq" id="WP_190260832.1">
    <property type="nucleotide sequence ID" value="NZ_CP053923.1"/>
</dbReference>
<reference evidence="3 4" key="1">
    <citation type="submission" date="2020-05" db="EMBL/GenBank/DDBJ databases">
        <title>Complete closed genome sequence of Defluviicoccus vanus.</title>
        <authorList>
            <person name="Bessarab I."/>
            <person name="Arumugam K."/>
            <person name="Maszenan A.M."/>
            <person name="Seviour R.J."/>
            <person name="Williams R.B."/>
        </authorList>
    </citation>
    <scope>NUCLEOTIDE SEQUENCE [LARGE SCALE GENOMIC DNA]</scope>
    <source>
        <strain evidence="3 4">Ben 114</strain>
    </source>
</reference>
<evidence type="ECO:0000256" key="1">
    <source>
        <dbReference type="SAM" id="Coils"/>
    </source>
</evidence>
<dbReference type="InterPro" id="IPR046367">
    <property type="entry name" value="GapR-like_DNA-bd"/>
</dbReference>
<dbReference type="EMBL" id="CP053923">
    <property type="protein sequence ID" value="QNT70351.1"/>
    <property type="molecule type" value="Genomic_DNA"/>
</dbReference>
<evidence type="ECO:0000313" key="4">
    <source>
        <dbReference type="Proteomes" id="UP000516369"/>
    </source>
</evidence>
<dbReference type="Proteomes" id="UP000516369">
    <property type="component" value="Chromosome"/>
</dbReference>
<dbReference type="Pfam" id="PF10073">
    <property type="entry name" value="GapR_DNA-bd"/>
    <property type="match status" value="1"/>
</dbReference>
<organism evidence="3 4">
    <name type="scientific">Defluviicoccus vanus</name>
    <dbReference type="NCBI Taxonomy" id="111831"/>
    <lineage>
        <taxon>Bacteria</taxon>
        <taxon>Pseudomonadati</taxon>
        <taxon>Pseudomonadota</taxon>
        <taxon>Alphaproteobacteria</taxon>
        <taxon>Rhodospirillales</taxon>
        <taxon>Rhodospirillaceae</taxon>
        <taxon>Defluviicoccus</taxon>
    </lineage>
</organism>
<proteinExistence type="predicted"/>
<gene>
    <name evidence="3" type="ORF">HQ394_14675</name>
</gene>
<accession>A0A7H1N3R5</accession>
<evidence type="ECO:0000313" key="3">
    <source>
        <dbReference type="EMBL" id="QNT70351.1"/>
    </source>
</evidence>